<keyword evidence="1" id="KW-0378">Hydrolase</keyword>
<dbReference type="GO" id="GO:0005737">
    <property type="term" value="C:cytoplasm"/>
    <property type="evidence" value="ECO:0007669"/>
    <property type="project" value="InterPro"/>
</dbReference>
<sequence length="172" mass="18872">MQLYLLRHGDAADRVTGGYERDEDRPLTEKGREEARRAAAALANLGVAVDLLLTSPLLRASQTATLAAERLRPRRGPERSAAFAPGRRPEETLDALRSYEGEDTEPDAPRRVVLVGHMPDLGNLAGWLVWGRGDLTVTLRTGGLCRIDLPGRPGAARGELRWLLPPALLRRL</sequence>
<evidence type="ECO:0008006" key="5">
    <source>
        <dbReference type="Google" id="ProtNLM"/>
    </source>
</evidence>
<gene>
    <name evidence="4" type="ORF">AVDCRST_MAG88-1127</name>
</gene>
<dbReference type="InterPro" id="IPR004449">
    <property type="entry name" value="SixA"/>
</dbReference>
<dbReference type="AlphaFoldDB" id="A0A6J4UNW9"/>
<dbReference type="Pfam" id="PF00300">
    <property type="entry name" value="His_Phos_1"/>
    <property type="match status" value="1"/>
</dbReference>
<dbReference type="GO" id="GO:0101006">
    <property type="term" value="F:protein histidine phosphatase activity"/>
    <property type="evidence" value="ECO:0007669"/>
    <property type="project" value="InterPro"/>
</dbReference>
<dbReference type="PANTHER" id="PTHR20935">
    <property type="entry name" value="PHOSPHOGLYCERATE MUTASE-RELATED"/>
    <property type="match status" value="1"/>
</dbReference>
<dbReference type="InterPro" id="IPR051021">
    <property type="entry name" value="Mito_Ser/Thr_phosphatase"/>
</dbReference>
<dbReference type="EMBL" id="CADCWM010000389">
    <property type="protein sequence ID" value="CAA9556180.1"/>
    <property type="molecule type" value="Genomic_DNA"/>
</dbReference>
<feature type="binding site" evidence="2">
    <location>
        <position position="59"/>
    </location>
    <ligand>
        <name>substrate</name>
    </ligand>
</feature>
<organism evidence="4">
    <name type="scientific">uncultured Thermomicrobiales bacterium</name>
    <dbReference type="NCBI Taxonomy" id="1645740"/>
    <lineage>
        <taxon>Bacteria</taxon>
        <taxon>Pseudomonadati</taxon>
        <taxon>Thermomicrobiota</taxon>
        <taxon>Thermomicrobia</taxon>
        <taxon>Thermomicrobiales</taxon>
        <taxon>environmental samples</taxon>
    </lineage>
</organism>
<dbReference type="NCBIfam" id="TIGR00249">
    <property type="entry name" value="sixA"/>
    <property type="match status" value="1"/>
</dbReference>
<dbReference type="InterPro" id="IPR029033">
    <property type="entry name" value="His_PPase_superfam"/>
</dbReference>
<accession>A0A6J4UNW9</accession>
<evidence type="ECO:0000256" key="1">
    <source>
        <dbReference type="ARBA" id="ARBA00022801"/>
    </source>
</evidence>
<feature type="region of interest" description="Disordered" evidence="3">
    <location>
        <begin position="68"/>
        <end position="88"/>
    </location>
</feature>
<proteinExistence type="predicted"/>
<reference evidence="4" key="1">
    <citation type="submission" date="2020-02" db="EMBL/GenBank/DDBJ databases">
        <authorList>
            <person name="Meier V. D."/>
        </authorList>
    </citation>
    <scope>NUCLEOTIDE SEQUENCE</scope>
    <source>
        <strain evidence="4">AVDCRST_MAG88</strain>
    </source>
</reference>
<dbReference type="CDD" id="cd07067">
    <property type="entry name" value="HP_PGM_like"/>
    <property type="match status" value="1"/>
</dbReference>
<protein>
    <recommendedName>
        <fullName evidence="5">Phosphohistidine phosphatase SixA</fullName>
    </recommendedName>
</protein>
<evidence type="ECO:0000256" key="2">
    <source>
        <dbReference type="PIRSR" id="PIRSR613078-2"/>
    </source>
</evidence>
<name>A0A6J4UNW9_9BACT</name>
<dbReference type="SMART" id="SM00855">
    <property type="entry name" value="PGAM"/>
    <property type="match status" value="1"/>
</dbReference>
<feature type="compositionally biased region" description="Basic and acidic residues" evidence="3">
    <location>
        <begin position="69"/>
        <end position="78"/>
    </location>
</feature>
<dbReference type="SUPFAM" id="SSF53254">
    <property type="entry name" value="Phosphoglycerate mutase-like"/>
    <property type="match status" value="1"/>
</dbReference>
<evidence type="ECO:0000256" key="3">
    <source>
        <dbReference type="SAM" id="MobiDB-lite"/>
    </source>
</evidence>
<dbReference type="Gene3D" id="3.40.50.1240">
    <property type="entry name" value="Phosphoglycerate mutase-like"/>
    <property type="match status" value="1"/>
</dbReference>
<evidence type="ECO:0000313" key="4">
    <source>
        <dbReference type="EMBL" id="CAA9556180.1"/>
    </source>
</evidence>
<dbReference type="InterPro" id="IPR013078">
    <property type="entry name" value="His_Pase_superF_clade-1"/>
</dbReference>